<evidence type="ECO:0000256" key="1">
    <source>
        <dbReference type="ARBA" id="ARBA00004123"/>
    </source>
</evidence>
<proteinExistence type="inferred from homology"/>
<comment type="subcellular location">
    <subcellularLocation>
        <location evidence="1">Nucleus</location>
    </subcellularLocation>
</comment>
<keyword evidence="4" id="KW-0328">Glycosyltransferase</keyword>
<feature type="region of interest" description="Disordered" evidence="5">
    <location>
        <begin position="1"/>
        <end position="37"/>
    </location>
</feature>
<dbReference type="CDD" id="cd01439">
    <property type="entry name" value="TCCD_inducible_PARP_like"/>
    <property type="match status" value="1"/>
</dbReference>
<evidence type="ECO:0000313" key="7">
    <source>
        <dbReference type="EMBL" id="KAK2141009.1"/>
    </source>
</evidence>
<dbReference type="PANTHER" id="PTHR45740:SF2">
    <property type="entry name" value="POLY [ADP-RIBOSE] POLYMERASE"/>
    <property type="match status" value="1"/>
</dbReference>
<keyword evidence="4" id="KW-0520">NAD</keyword>
<dbReference type="Gene3D" id="3.30.720.50">
    <property type="match status" value="1"/>
</dbReference>
<dbReference type="GO" id="GO:0003950">
    <property type="term" value="F:NAD+ poly-ADP-ribosyltransferase activity"/>
    <property type="evidence" value="ECO:0007669"/>
    <property type="project" value="UniProtKB-UniRule"/>
</dbReference>
<evidence type="ECO:0000256" key="3">
    <source>
        <dbReference type="ARBA" id="ARBA00024347"/>
    </source>
</evidence>
<feature type="domain" description="PARP catalytic" evidence="6">
    <location>
        <begin position="209"/>
        <end position="404"/>
    </location>
</feature>
<sequence>MRRSVSKSESGQQRTEQPQERSIGLKEEKKGYRNDQLRENMTAKQKTTEKVDSWRDIHLYDDKEERFICEANLRKQCRYGAQMCTKHHYPLPYLWQIKVNDIWEVTTENSSIEAAYCDPNMESVSYFDSLPYQDIIEAKYLAKEVACFAEIAQFPYPLDLINMVQINTVTGKQRRIKRRPKLITAEEILLGGQDRKVANLVRHLDKAMLPFGWAPMNTNAYTIPDLILVTEKSSSFAMIFEKFFATMDQTRFKIDYIFRIQNLGLWEKYIRKKREMQLSVHLKGNANEKSLFHGVSNQEIVRCICREGFDWRVCGKHGTLYGNGSYFARDASYSNNYSIKNRSRKRQMFLSLVLVGAYTQGEQNVTRPPQLYNSCVDDMTDPNIYVIFHDDQSYPEYLIEYKSV</sequence>
<dbReference type="InterPro" id="IPR012317">
    <property type="entry name" value="Poly(ADP-ribose)pol_cat_dom"/>
</dbReference>
<dbReference type="AlphaFoldDB" id="A0AAD9MS42"/>
<evidence type="ECO:0000256" key="4">
    <source>
        <dbReference type="RuleBase" id="RU362114"/>
    </source>
</evidence>
<dbReference type="EMBL" id="JAODUP010001184">
    <property type="protein sequence ID" value="KAK2141009.1"/>
    <property type="molecule type" value="Genomic_DNA"/>
</dbReference>
<dbReference type="SUPFAM" id="SSF117839">
    <property type="entry name" value="WWE domain"/>
    <property type="match status" value="1"/>
</dbReference>
<dbReference type="Pfam" id="PF23466">
    <property type="entry name" value="WWE_4"/>
    <property type="match status" value="1"/>
</dbReference>
<dbReference type="PANTHER" id="PTHR45740">
    <property type="entry name" value="POLY [ADP-RIBOSE] POLYMERASE"/>
    <property type="match status" value="1"/>
</dbReference>
<comment type="similarity">
    <text evidence="3">Belongs to the ARTD/PARP family.</text>
</comment>
<keyword evidence="4" id="KW-0808">Transferase</keyword>
<dbReference type="Gene3D" id="3.90.228.10">
    <property type="match status" value="1"/>
</dbReference>
<organism evidence="7 8">
    <name type="scientific">Paralvinella palmiformis</name>
    <dbReference type="NCBI Taxonomy" id="53620"/>
    <lineage>
        <taxon>Eukaryota</taxon>
        <taxon>Metazoa</taxon>
        <taxon>Spiralia</taxon>
        <taxon>Lophotrochozoa</taxon>
        <taxon>Annelida</taxon>
        <taxon>Polychaeta</taxon>
        <taxon>Sedentaria</taxon>
        <taxon>Canalipalpata</taxon>
        <taxon>Terebellida</taxon>
        <taxon>Terebelliformia</taxon>
        <taxon>Alvinellidae</taxon>
        <taxon>Paralvinella</taxon>
    </lineage>
</organism>
<dbReference type="PROSITE" id="PS51059">
    <property type="entry name" value="PARP_CATALYTIC"/>
    <property type="match status" value="1"/>
</dbReference>
<dbReference type="InterPro" id="IPR004170">
    <property type="entry name" value="WWE_dom"/>
</dbReference>
<dbReference type="GO" id="GO:1990404">
    <property type="term" value="F:NAD+-protein mono-ADP-ribosyltransferase activity"/>
    <property type="evidence" value="ECO:0007669"/>
    <property type="project" value="TreeGrafter"/>
</dbReference>
<keyword evidence="8" id="KW-1185">Reference proteome</keyword>
<evidence type="ECO:0000259" key="6">
    <source>
        <dbReference type="PROSITE" id="PS51059"/>
    </source>
</evidence>
<name>A0AAD9MS42_9ANNE</name>
<reference evidence="7" key="1">
    <citation type="journal article" date="2023" name="Mol. Biol. Evol.">
        <title>Third-Generation Sequencing Reveals the Adaptive Role of the Epigenome in Three Deep-Sea Polychaetes.</title>
        <authorList>
            <person name="Perez M."/>
            <person name="Aroh O."/>
            <person name="Sun Y."/>
            <person name="Lan Y."/>
            <person name="Juniper S.K."/>
            <person name="Young C.R."/>
            <person name="Angers B."/>
            <person name="Qian P.Y."/>
        </authorList>
    </citation>
    <scope>NUCLEOTIDE SEQUENCE</scope>
    <source>
        <strain evidence="7">P08H-3</strain>
    </source>
</reference>
<accession>A0AAD9MS42</accession>
<dbReference type="Pfam" id="PF00644">
    <property type="entry name" value="PARP"/>
    <property type="match status" value="1"/>
</dbReference>
<feature type="compositionally biased region" description="Polar residues" evidence="5">
    <location>
        <begin position="7"/>
        <end position="16"/>
    </location>
</feature>
<dbReference type="InterPro" id="IPR051712">
    <property type="entry name" value="ARTD-AVP"/>
</dbReference>
<evidence type="ECO:0000256" key="5">
    <source>
        <dbReference type="SAM" id="MobiDB-lite"/>
    </source>
</evidence>
<evidence type="ECO:0000313" key="8">
    <source>
        <dbReference type="Proteomes" id="UP001208570"/>
    </source>
</evidence>
<evidence type="ECO:0000256" key="2">
    <source>
        <dbReference type="ARBA" id="ARBA00023242"/>
    </source>
</evidence>
<gene>
    <name evidence="7" type="ORF">LSH36_1185g00068</name>
</gene>
<keyword evidence="2" id="KW-0539">Nucleus</keyword>
<dbReference type="EC" id="2.4.2.-" evidence="4"/>
<protein>
    <recommendedName>
        <fullName evidence="4">Poly [ADP-ribose] polymerase</fullName>
        <shortName evidence="4">PARP</shortName>
        <ecNumber evidence="4">2.4.2.-</ecNumber>
    </recommendedName>
</protein>
<dbReference type="SUPFAM" id="SSF56399">
    <property type="entry name" value="ADP-ribosylation"/>
    <property type="match status" value="1"/>
</dbReference>
<feature type="compositionally biased region" description="Basic and acidic residues" evidence="5">
    <location>
        <begin position="17"/>
        <end position="37"/>
    </location>
</feature>
<dbReference type="Proteomes" id="UP001208570">
    <property type="component" value="Unassembled WGS sequence"/>
</dbReference>
<dbReference type="GO" id="GO:0005634">
    <property type="term" value="C:nucleus"/>
    <property type="evidence" value="ECO:0007669"/>
    <property type="project" value="UniProtKB-SubCell"/>
</dbReference>
<dbReference type="Pfam" id="PF02825">
    <property type="entry name" value="WWE"/>
    <property type="match status" value="1"/>
</dbReference>
<comment type="caution">
    <text evidence="7">The sequence shown here is derived from an EMBL/GenBank/DDBJ whole genome shotgun (WGS) entry which is preliminary data.</text>
</comment>
<dbReference type="InterPro" id="IPR037197">
    <property type="entry name" value="WWE_dom_sf"/>
</dbReference>